<dbReference type="Gene3D" id="3.40.50.1980">
    <property type="entry name" value="Nitrogenase molybdenum iron protein domain"/>
    <property type="match status" value="2"/>
</dbReference>
<dbReference type="GO" id="GO:0071281">
    <property type="term" value="P:cellular response to iron ion"/>
    <property type="evidence" value="ECO:0007669"/>
    <property type="project" value="TreeGrafter"/>
</dbReference>
<reference evidence="2" key="1">
    <citation type="submission" date="2017-05" db="EMBL/GenBank/DDBJ databases">
        <authorList>
            <person name="Imhoff J.F."/>
            <person name="Rahn T."/>
            <person name="Kuenzel S."/>
            <person name="Neulinger S.C."/>
        </authorList>
    </citation>
    <scope>NUCLEOTIDE SEQUENCE</scope>
    <source>
        <strain evidence="2">DSM 4395</strain>
    </source>
</reference>
<evidence type="ECO:0000313" key="2">
    <source>
        <dbReference type="EMBL" id="MBK5931447.1"/>
    </source>
</evidence>
<keyword evidence="3" id="KW-1185">Reference proteome</keyword>
<dbReference type="SUPFAM" id="SSF53807">
    <property type="entry name" value="Helical backbone' metal receptor"/>
    <property type="match status" value="1"/>
</dbReference>
<evidence type="ECO:0000259" key="1">
    <source>
        <dbReference type="PROSITE" id="PS50983"/>
    </source>
</evidence>
<dbReference type="PANTHER" id="PTHR30535">
    <property type="entry name" value="VITAMIN B12-BINDING PROTEIN"/>
    <property type="match status" value="1"/>
</dbReference>
<proteinExistence type="predicted"/>
<protein>
    <submittedName>
        <fullName evidence="2">ABC transporter substrate-binding protein</fullName>
    </submittedName>
</protein>
<organism evidence="2 3">
    <name type="scientific">Halochromatium salexigens</name>
    <name type="common">Chromatium salexigens</name>
    <dbReference type="NCBI Taxonomy" id="49447"/>
    <lineage>
        <taxon>Bacteria</taxon>
        <taxon>Pseudomonadati</taxon>
        <taxon>Pseudomonadota</taxon>
        <taxon>Gammaproteobacteria</taxon>
        <taxon>Chromatiales</taxon>
        <taxon>Chromatiaceae</taxon>
        <taxon>Halochromatium</taxon>
    </lineage>
</organism>
<dbReference type="PROSITE" id="PS50983">
    <property type="entry name" value="FE_B12_PBP"/>
    <property type="match status" value="1"/>
</dbReference>
<dbReference type="PANTHER" id="PTHR30535:SF34">
    <property type="entry name" value="MOLYBDATE-BINDING PROTEIN MOLA"/>
    <property type="match status" value="1"/>
</dbReference>
<accession>A0AAJ0UJ21</accession>
<dbReference type="RefSeq" id="WP_242513473.1">
    <property type="nucleotide sequence ID" value="NZ_NHSF01000065.1"/>
</dbReference>
<dbReference type="EMBL" id="NHSF01000065">
    <property type="protein sequence ID" value="MBK5931447.1"/>
    <property type="molecule type" value="Genomic_DNA"/>
</dbReference>
<reference evidence="2" key="2">
    <citation type="journal article" date="2020" name="Microorganisms">
        <title>Osmotic Adaptation and Compatible Solute Biosynthesis of Phototrophic Bacteria as Revealed from Genome Analyses.</title>
        <authorList>
            <person name="Imhoff J.F."/>
            <person name="Rahn T."/>
            <person name="Kunzel S."/>
            <person name="Keller A."/>
            <person name="Neulinger S.C."/>
        </authorList>
    </citation>
    <scope>NUCLEOTIDE SEQUENCE</scope>
    <source>
        <strain evidence="2">DSM 4395</strain>
    </source>
</reference>
<gene>
    <name evidence="2" type="ORF">CCR82_13210</name>
</gene>
<feature type="domain" description="Fe/B12 periplasmic-binding" evidence="1">
    <location>
        <begin position="18"/>
        <end position="273"/>
    </location>
</feature>
<sequence>MPAEWLISERAASMPLPSVASTNLCADLLLLRLGDPDQILSVSRQAQSPAQSPVAKRAARYPANRGAVEELLYYQPEIALTYLGWSGRPHAELLAEQGIRVVSLPYPRELEDALSMTLEIARTIGRKAAGERAVAQARARIATLSARAAAAAKHPTRALYLRPNGGTAGSETYVDAMFELLGLSNLAAEQGIRGWGSLPLERLIAEPPDLFLLGYFDRTQPPSKARYGRHPLLAKLLEQVPSIRLPSSSAWGCGGLELIDAAEWIAARLDAFEPASQQTPASASEHPPIE</sequence>
<evidence type="ECO:0000313" key="3">
    <source>
        <dbReference type="Proteomes" id="UP001296967"/>
    </source>
</evidence>
<dbReference type="AlphaFoldDB" id="A0AAJ0UJ21"/>
<dbReference type="Proteomes" id="UP001296967">
    <property type="component" value="Unassembled WGS sequence"/>
</dbReference>
<dbReference type="InterPro" id="IPR002491">
    <property type="entry name" value="ABC_transptr_periplasmic_BD"/>
</dbReference>
<name>A0AAJ0UJ21_HALSE</name>
<dbReference type="InterPro" id="IPR050902">
    <property type="entry name" value="ABC_Transporter_SBP"/>
</dbReference>
<dbReference type="Pfam" id="PF01497">
    <property type="entry name" value="Peripla_BP_2"/>
    <property type="match status" value="1"/>
</dbReference>
<comment type="caution">
    <text evidence="2">The sequence shown here is derived from an EMBL/GenBank/DDBJ whole genome shotgun (WGS) entry which is preliminary data.</text>
</comment>